<keyword evidence="2" id="KW-1185">Reference proteome</keyword>
<sequence length="158" mass="18609">MAPPPHVFCQIRVELSFNSSCPLLSEVDFDRIPGTFDAVGMGTRYGIFEILRMVDGVVHIAFRRQAIIRSSAIRKYRGPRLNVFFGDFDQRLCRSILNHAKNSFCSLFQHHQTPTYHPLAYLYYTSFYQTYFHLFLQSFRQHQAFLYYLSQAYPHKLP</sequence>
<gene>
    <name evidence="1" type="ORF">AVEN_11508_1</name>
</gene>
<name>A0A4Y2MGL4_ARAVE</name>
<reference evidence="1 2" key="1">
    <citation type="journal article" date="2019" name="Sci. Rep.">
        <title>Orb-weaving spider Araneus ventricosus genome elucidates the spidroin gene catalogue.</title>
        <authorList>
            <person name="Kono N."/>
            <person name="Nakamura H."/>
            <person name="Ohtoshi R."/>
            <person name="Moran D.A.P."/>
            <person name="Shinohara A."/>
            <person name="Yoshida Y."/>
            <person name="Fujiwara M."/>
            <person name="Mori M."/>
            <person name="Tomita M."/>
            <person name="Arakawa K."/>
        </authorList>
    </citation>
    <scope>NUCLEOTIDE SEQUENCE [LARGE SCALE GENOMIC DNA]</scope>
</reference>
<evidence type="ECO:0000313" key="2">
    <source>
        <dbReference type="Proteomes" id="UP000499080"/>
    </source>
</evidence>
<dbReference type="Proteomes" id="UP000499080">
    <property type="component" value="Unassembled WGS sequence"/>
</dbReference>
<dbReference type="AlphaFoldDB" id="A0A4Y2MGL4"/>
<dbReference type="EMBL" id="BGPR01007165">
    <property type="protein sequence ID" value="GBN24776.1"/>
    <property type="molecule type" value="Genomic_DNA"/>
</dbReference>
<accession>A0A4Y2MGL4</accession>
<comment type="caution">
    <text evidence="1">The sequence shown here is derived from an EMBL/GenBank/DDBJ whole genome shotgun (WGS) entry which is preliminary data.</text>
</comment>
<organism evidence="1 2">
    <name type="scientific">Araneus ventricosus</name>
    <name type="common">Orbweaver spider</name>
    <name type="synonym">Epeira ventricosa</name>
    <dbReference type="NCBI Taxonomy" id="182803"/>
    <lineage>
        <taxon>Eukaryota</taxon>
        <taxon>Metazoa</taxon>
        <taxon>Ecdysozoa</taxon>
        <taxon>Arthropoda</taxon>
        <taxon>Chelicerata</taxon>
        <taxon>Arachnida</taxon>
        <taxon>Araneae</taxon>
        <taxon>Araneomorphae</taxon>
        <taxon>Entelegynae</taxon>
        <taxon>Araneoidea</taxon>
        <taxon>Araneidae</taxon>
        <taxon>Araneus</taxon>
    </lineage>
</organism>
<evidence type="ECO:0000313" key="1">
    <source>
        <dbReference type="EMBL" id="GBN24776.1"/>
    </source>
</evidence>
<protein>
    <submittedName>
        <fullName evidence="1">Uncharacterized protein</fullName>
    </submittedName>
</protein>
<proteinExistence type="predicted"/>